<proteinExistence type="predicted"/>
<gene>
    <name evidence="2" type="ORF">SAMN05192581_101426</name>
</gene>
<dbReference type="RefSeq" id="WP_074557799.1">
    <property type="nucleotide sequence ID" value="NZ_FMYE01000014.1"/>
</dbReference>
<dbReference type="AlphaFoldDB" id="A0A1G6G4H4"/>
<dbReference type="InterPro" id="IPR013096">
    <property type="entry name" value="Cupin_2"/>
</dbReference>
<evidence type="ECO:0000259" key="1">
    <source>
        <dbReference type="Pfam" id="PF07883"/>
    </source>
</evidence>
<organism evidence="2 3">
    <name type="scientific">Bacteroides ovatus</name>
    <dbReference type="NCBI Taxonomy" id="28116"/>
    <lineage>
        <taxon>Bacteria</taxon>
        <taxon>Pseudomonadati</taxon>
        <taxon>Bacteroidota</taxon>
        <taxon>Bacteroidia</taxon>
        <taxon>Bacteroidales</taxon>
        <taxon>Bacteroidaceae</taxon>
        <taxon>Bacteroides</taxon>
    </lineage>
</organism>
<evidence type="ECO:0000313" key="3">
    <source>
        <dbReference type="Proteomes" id="UP000183670"/>
    </source>
</evidence>
<dbReference type="EMBL" id="FMYE01000014">
    <property type="protein sequence ID" value="SDB76862.1"/>
    <property type="molecule type" value="Genomic_DNA"/>
</dbReference>
<dbReference type="SUPFAM" id="SSF51182">
    <property type="entry name" value="RmlC-like cupins"/>
    <property type="match status" value="1"/>
</dbReference>
<sequence length="108" mass="11810">MEKDFITPPNHVNFLAKQLFGSCGEIENVAVAHLQPNGGGPTTQHSHTHSHLFIVTKGEAKILLGNEVHIIHENESFSIEGGCMHSVWNNVDSETVMVGITIKEQIGK</sequence>
<feature type="domain" description="Cupin type-2" evidence="1">
    <location>
        <begin position="32"/>
        <end position="98"/>
    </location>
</feature>
<dbReference type="Gene3D" id="2.60.120.10">
    <property type="entry name" value="Jelly Rolls"/>
    <property type="match status" value="1"/>
</dbReference>
<dbReference type="Pfam" id="PF07883">
    <property type="entry name" value="Cupin_2"/>
    <property type="match status" value="1"/>
</dbReference>
<accession>A0A1G6G4H4</accession>
<reference evidence="2 3" key="1">
    <citation type="submission" date="2016-10" db="EMBL/GenBank/DDBJ databases">
        <authorList>
            <person name="de Groot N.N."/>
        </authorList>
    </citation>
    <scope>NUCLEOTIDE SEQUENCE [LARGE SCALE GENOMIC DNA]</scope>
    <source>
        <strain evidence="2 3">NLAE-zl-C500</strain>
    </source>
</reference>
<evidence type="ECO:0000313" key="2">
    <source>
        <dbReference type="EMBL" id="SDB76862.1"/>
    </source>
</evidence>
<dbReference type="InterPro" id="IPR014710">
    <property type="entry name" value="RmlC-like_jellyroll"/>
</dbReference>
<dbReference type="Proteomes" id="UP000183670">
    <property type="component" value="Unassembled WGS sequence"/>
</dbReference>
<name>A0A1G6G4H4_BACOV</name>
<dbReference type="InterPro" id="IPR011051">
    <property type="entry name" value="RmlC_Cupin_sf"/>
</dbReference>
<protein>
    <submittedName>
        <fullName evidence="2">Cupin domain-containing protein</fullName>
    </submittedName>
</protein>